<dbReference type="Pfam" id="PF09335">
    <property type="entry name" value="VTT_dom"/>
    <property type="match status" value="1"/>
</dbReference>
<feature type="domain" description="VTT" evidence="7">
    <location>
        <begin position="36"/>
        <end position="161"/>
    </location>
</feature>
<evidence type="ECO:0000256" key="6">
    <source>
        <dbReference type="SAM" id="Phobius"/>
    </source>
</evidence>
<dbReference type="Proteomes" id="UP000001882">
    <property type="component" value="Chromosome"/>
</dbReference>
<protein>
    <recommendedName>
        <fullName evidence="7">VTT domain-containing protein</fullName>
    </recommendedName>
</protein>
<dbReference type="KEGG" id="mpd:MCP_1887"/>
<reference evidence="9" key="3">
    <citation type="journal article" date="2011" name="PLoS ONE">
        <title>Genome sequence of a mesophilic hydrogenotrophic methanogen Methanocella paludicola, the first cultivated representative of the order Methanocellales.</title>
        <authorList>
            <person name="Sakai S."/>
            <person name="Takaki Y."/>
            <person name="Shimamura S."/>
            <person name="Sekine M."/>
            <person name="Tajima T."/>
            <person name="Kosugi H."/>
            <person name="Ichikawa N."/>
            <person name="Tasumi E."/>
            <person name="Hiraki A.T."/>
            <person name="Shimizu A."/>
            <person name="Kato Y."/>
            <person name="Nishiko R."/>
            <person name="Mori K."/>
            <person name="Fujita N."/>
            <person name="Imachi H."/>
            <person name="Takai K."/>
        </authorList>
    </citation>
    <scope>NUCLEOTIDE SEQUENCE [LARGE SCALE GENOMIC DNA]</scope>
    <source>
        <strain evidence="9">DSM 17711 / JCM 13418 / NBRC 101707 / SANAE</strain>
    </source>
</reference>
<evidence type="ECO:0000313" key="9">
    <source>
        <dbReference type="Proteomes" id="UP000001882"/>
    </source>
</evidence>
<evidence type="ECO:0000256" key="2">
    <source>
        <dbReference type="ARBA" id="ARBA00022475"/>
    </source>
</evidence>
<gene>
    <name evidence="8" type="ordered locus">MCP_1887</name>
</gene>
<comment type="subcellular location">
    <subcellularLocation>
        <location evidence="1">Cell membrane</location>
        <topology evidence="1">Multi-pass membrane protein</topology>
    </subcellularLocation>
</comment>
<dbReference type="GeneID" id="8681766"/>
<dbReference type="InParanoid" id="D1YZT7"/>
<dbReference type="AlphaFoldDB" id="D1YZT7"/>
<evidence type="ECO:0000256" key="1">
    <source>
        <dbReference type="ARBA" id="ARBA00004651"/>
    </source>
</evidence>
<evidence type="ECO:0000313" key="8">
    <source>
        <dbReference type="EMBL" id="BAI61959.1"/>
    </source>
</evidence>
<dbReference type="InterPro" id="IPR051311">
    <property type="entry name" value="DedA_domain"/>
</dbReference>
<dbReference type="InterPro" id="IPR032816">
    <property type="entry name" value="VTT_dom"/>
</dbReference>
<accession>D1YZT7</accession>
<evidence type="ECO:0000256" key="4">
    <source>
        <dbReference type="ARBA" id="ARBA00022989"/>
    </source>
</evidence>
<dbReference type="EMBL" id="AP011532">
    <property type="protein sequence ID" value="BAI61959.1"/>
    <property type="molecule type" value="Genomic_DNA"/>
</dbReference>
<organism evidence="8 9">
    <name type="scientific">Methanocella paludicola (strain DSM 17711 / JCM 13418 / NBRC 101707 / SANAE)</name>
    <dbReference type="NCBI Taxonomy" id="304371"/>
    <lineage>
        <taxon>Archaea</taxon>
        <taxon>Methanobacteriati</taxon>
        <taxon>Methanobacteriota</taxon>
        <taxon>Stenosarchaea group</taxon>
        <taxon>Methanomicrobia</taxon>
        <taxon>Methanocellales</taxon>
        <taxon>Methanocellaceae</taxon>
        <taxon>Methanocella</taxon>
    </lineage>
</organism>
<keyword evidence="9" id="KW-1185">Reference proteome</keyword>
<dbReference type="eggNOG" id="arCOG03117">
    <property type="taxonomic scope" value="Archaea"/>
</dbReference>
<feature type="transmembrane region" description="Helical" evidence="6">
    <location>
        <begin position="142"/>
        <end position="162"/>
    </location>
</feature>
<keyword evidence="2" id="KW-1003">Cell membrane</keyword>
<feature type="transmembrane region" description="Helical" evidence="6">
    <location>
        <begin position="174"/>
        <end position="200"/>
    </location>
</feature>
<dbReference type="PANTHER" id="PTHR42709">
    <property type="entry name" value="ALKALINE PHOSPHATASE LIKE PROTEIN"/>
    <property type="match status" value="1"/>
</dbReference>
<name>D1YZT7_METPS</name>
<reference evidence="8 9" key="1">
    <citation type="journal article" date="2007" name="Appl. Environ. Microbiol.">
        <title>Isolation of key methanogens for global methane emission from rice paddy fields: a novel isolate affiliated with the clone cluster rice cluster I.</title>
        <authorList>
            <person name="Sakai S."/>
            <person name="Imachi H."/>
            <person name="Sekiguchi Y."/>
            <person name="Ohashi A."/>
            <person name="Harada H."/>
            <person name="Kamagata Y."/>
        </authorList>
    </citation>
    <scope>NUCLEOTIDE SEQUENCE [LARGE SCALE GENOMIC DNA]</scope>
    <source>
        <strain evidence="9">DSM 17711 / JCM 13418 / NBRC 101707 / SANAE</strain>
    </source>
</reference>
<dbReference type="OrthoDB" id="204088at2157"/>
<feature type="transmembrane region" description="Helical" evidence="6">
    <location>
        <begin position="14"/>
        <end position="33"/>
    </location>
</feature>
<reference evidence="8 9" key="2">
    <citation type="journal article" date="2008" name="Int. J. Syst. Evol. Microbiol.">
        <title>Methanocella paludicola gen. nov., sp. nov., a methane-producing archaeon, the first isolate of the lineage 'Rice Cluster I', and proposal of the new archaeal order Methanocellales ord. nov.</title>
        <authorList>
            <person name="Sakai S."/>
            <person name="Imachi H."/>
            <person name="Hanada S."/>
            <person name="Ohashi A."/>
            <person name="Harada H."/>
            <person name="Kamagata Y."/>
        </authorList>
    </citation>
    <scope>NUCLEOTIDE SEQUENCE [LARGE SCALE GENOMIC DNA]</scope>
    <source>
        <strain evidence="9">DSM 17711 / JCM 13418 / NBRC 101707 / SANAE</strain>
    </source>
</reference>
<keyword evidence="3 6" id="KW-0812">Transmembrane</keyword>
<proteinExistence type="predicted"/>
<keyword evidence="4 6" id="KW-1133">Transmembrane helix</keyword>
<evidence type="ECO:0000259" key="7">
    <source>
        <dbReference type="Pfam" id="PF09335"/>
    </source>
</evidence>
<evidence type="ECO:0000256" key="3">
    <source>
        <dbReference type="ARBA" id="ARBA00022692"/>
    </source>
</evidence>
<dbReference type="GO" id="GO:0005886">
    <property type="term" value="C:plasma membrane"/>
    <property type="evidence" value="ECO:0007669"/>
    <property type="project" value="UniProtKB-SubCell"/>
</dbReference>
<keyword evidence="5 6" id="KW-0472">Membrane</keyword>
<sequence>MVLFEFLSTYITDFISSIGYLGIFILMTLESACMPVPSEIVMPFSGFAAQRGSLDFIMVGLVGSLGCLAGSILSFVIGQRIVRPMLDNYGEVVLIKKHDLEMAESWFGKYGVKVVFVARLLPIVRTFISLPAGIIGMDFKKFSFYSFVGSVPWCFALAYAGVILGDNWSLLEEYWIYLDILTVLGIIVVAVYVTYHAFIIKNSVQSMLKSNK</sequence>
<dbReference type="RefSeq" id="WP_012900636.1">
    <property type="nucleotide sequence ID" value="NC_013665.1"/>
</dbReference>
<evidence type="ECO:0000256" key="5">
    <source>
        <dbReference type="ARBA" id="ARBA00023136"/>
    </source>
</evidence>
<dbReference type="PANTHER" id="PTHR42709:SF6">
    <property type="entry name" value="UNDECAPRENYL PHOSPHATE TRANSPORTER A"/>
    <property type="match status" value="1"/>
</dbReference>
<feature type="transmembrane region" description="Helical" evidence="6">
    <location>
        <begin position="54"/>
        <end position="77"/>
    </location>
</feature>